<dbReference type="SMART" id="SM00050">
    <property type="entry name" value="DISIN"/>
    <property type="match status" value="1"/>
</dbReference>
<dbReference type="InterPro" id="IPR001762">
    <property type="entry name" value="Disintegrin_dom"/>
</dbReference>
<dbReference type="GO" id="GO:0006508">
    <property type="term" value="P:proteolysis"/>
    <property type="evidence" value="ECO:0007669"/>
    <property type="project" value="InterPro"/>
</dbReference>
<evidence type="ECO:0000259" key="5">
    <source>
        <dbReference type="PROSITE" id="PS50214"/>
    </source>
</evidence>
<comment type="caution">
    <text evidence="7">The sequence shown here is derived from an EMBL/GenBank/DDBJ whole genome shotgun (WGS) entry which is preliminary data.</text>
</comment>
<feature type="signal peptide" evidence="4">
    <location>
        <begin position="1"/>
        <end position="18"/>
    </location>
</feature>
<evidence type="ECO:0000256" key="1">
    <source>
        <dbReference type="ARBA" id="ARBA00023157"/>
    </source>
</evidence>
<evidence type="ECO:0000256" key="4">
    <source>
        <dbReference type="SAM" id="SignalP"/>
    </source>
</evidence>
<keyword evidence="3" id="KW-1133">Transmembrane helix</keyword>
<keyword evidence="4" id="KW-0732">Signal</keyword>
<dbReference type="PROSITE" id="PS50214">
    <property type="entry name" value="DISINTEGRIN_2"/>
    <property type="match status" value="1"/>
</dbReference>
<dbReference type="Pfam" id="PF13583">
    <property type="entry name" value="Reprolysin_4"/>
    <property type="match status" value="1"/>
</dbReference>
<protein>
    <recommendedName>
        <fullName evidence="9">Disintegrin domain-containing protein</fullName>
    </recommendedName>
</protein>
<gene>
    <name evidence="7" type="ORF">BB560_005470</name>
</gene>
<dbReference type="PANTHER" id="PTHR11905:SF159">
    <property type="entry name" value="ADAM METALLOPROTEASE"/>
    <property type="match status" value="1"/>
</dbReference>
<dbReference type="AlphaFoldDB" id="A0A2T9Z4Z1"/>
<name>A0A2T9Z4Z1_9FUNG</name>
<feature type="transmembrane region" description="Helical" evidence="3">
    <location>
        <begin position="720"/>
        <end position="741"/>
    </location>
</feature>
<dbReference type="EMBL" id="MBFS01002236">
    <property type="protein sequence ID" value="PVU99667.1"/>
    <property type="molecule type" value="Genomic_DNA"/>
</dbReference>
<dbReference type="Pfam" id="PF01562">
    <property type="entry name" value="Pep_M12B_propep"/>
    <property type="match status" value="1"/>
</dbReference>
<feature type="chain" id="PRO_5015692966" description="Disintegrin domain-containing protein" evidence="4">
    <location>
        <begin position="19"/>
        <end position="809"/>
    </location>
</feature>
<sequence>MLLFLFFALIFQFERVVSIGKSAVISRYEFVPDPVVHIYTKRSTKSSLNLNHLFKRNEGKRSALSDVKPSDIFQLDIRAFNQTYRLILEPNTDLIHPNAKMNIYKSDGSLETVPLAHSDGGYFKGRVRPLGYTTTNSGLLNWESSIRKRSEFLFDDQEDYARVSIIKKDDTRYLDGVFYTNNEMFYIRPIPIYEKTKRSLDPTISSLSRRSEMGIQANSIIYRHKDMVDYDGLSSSKSNPSGCAAHDPSKIHRVQENDPHYAHGGILSASLFSKRQSSTFNDSAAIAEGCSVNKKILYMGAAADCNYLKLHGSSDAARSQILSNWNQASAVYERQINVALGLIYMDIVDGGCPTSIDPKRAWNRVCSTDYPISSILSDFSSWRGQRSDDGAGLWHLMTNCPTGSDVGLGWIGALCQNKAINSGPGGSVFSGTAVSAATREEWKVVAHEIGHNFGAIHDCTSSTCSGNSPVDCCPCNSQCSCNAQYIMNPSSPVATDNFSPCSIKYMCQLVRNSFSSCLVDPGTKPTLGTAMCGNGIVEGDEQCDCGSEEQCANDPCCDGKTCKLKSDAQCSDSNNLCCKNCKIVSKGTVCRSKVSECDIEEICDGVSSDCPKDKFLPDGTSCTGDTSGTKCASGVCTNRDLQCKARAGTEGYNMYCRASTFGNLCDIQCQSPSSFGTCVIISGSYIEGTNCGWKSYCRNGSCKGVNGFYTFLLIFQRSKYFTIPILIVLGLLILFIIYAIFKSIKSRLSRKNNRNVNQPQGQFLIQPNNNIPLYSQIPPPFGSNTGSPYRYPPDNNWVDPTPYNGYNRT</sequence>
<feature type="binding site" evidence="2">
    <location>
        <position position="447"/>
    </location>
    <ligand>
        <name>Zn(2+)</name>
        <dbReference type="ChEBI" id="CHEBI:29105"/>
        <note>catalytic</note>
    </ligand>
</feature>
<dbReference type="Gene3D" id="4.10.70.10">
    <property type="entry name" value="Disintegrin domain"/>
    <property type="match status" value="1"/>
</dbReference>
<dbReference type="FunFam" id="4.10.70.10:FF:000001">
    <property type="entry name" value="Disintegrin and metalloproteinase domain-containing protein 22"/>
    <property type="match status" value="1"/>
</dbReference>
<keyword evidence="3" id="KW-0812">Transmembrane</keyword>
<feature type="binding site" evidence="2">
    <location>
        <position position="457"/>
    </location>
    <ligand>
        <name>Zn(2+)</name>
        <dbReference type="ChEBI" id="CHEBI:29105"/>
        <note>catalytic</note>
    </ligand>
</feature>
<proteinExistence type="predicted"/>
<dbReference type="PRINTS" id="PR00289">
    <property type="entry name" value="DISINTEGRIN"/>
</dbReference>
<dbReference type="STRING" id="133381.A0A2T9Z4Z1"/>
<dbReference type="Gene3D" id="3.40.390.10">
    <property type="entry name" value="Collagenase (Catalytic Domain)"/>
    <property type="match status" value="1"/>
</dbReference>
<dbReference type="InterPro" id="IPR024079">
    <property type="entry name" value="MetalloPept_cat_dom_sf"/>
</dbReference>
<evidence type="ECO:0000313" key="8">
    <source>
        <dbReference type="Proteomes" id="UP000245609"/>
    </source>
</evidence>
<evidence type="ECO:0000256" key="3">
    <source>
        <dbReference type="SAM" id="Phobius"/>
    </source>
</evidence>
<evidence type="ECO:0000256" key="2">
    <source>
        <dbReference type="PROSITE-ProRule" id="PRU00276"/>
    </source>
</evidence>
<reference evidence="7 8" key="1">
    <citation type="journal article" date="2018" name="MBio">
        <title>Comparative Genomics Reveals the Core Gene Toolbox for the Fungus-Insect Symbiosis.</title>
        <authorList>
            <person name="Wang Y."/>
            <person name="Stata M."/>
            <person name="Wang W."/>
            <person name="Stajich J.E."/>
            <person name="White M.M."/>
            <person name="Moncalvo J.M."/>
        </authorList>
    </citation>
    <scope>NUCLEOTIDE SEQUENCE [LARGE SCALE GENOMIC DNA]</scope>
    <source>
        <strain evidence="7 8">SC-DP-2</strain>
    </source>
</reference>
<feature type="domain" description="Disintegrin" evidence="5">
    <location>
        <begin position="529"/>
        <end position="618"/>
    </location>
</feature>
<evidence type="ECO:0000259" key="6">
    <source>
        <dbReference type="PROSITE" id="PS50215"/>
    </source>
</evidence>
<evidence type="ECO:0000313" key="7">
    <source>
        <dbReference type="EMBL" id="PVU99667.1"/>
    </source>
</evidence>
<keyword evidence="2" id="KW-0479">Metal-binding</keyword>
<dbReference type="Proteomes" id="UP000245609">
    <property type="component" value="Unassembled WGS sequence"/>
</dbReference>
<evidence type="ECO:0008006" key="9">
    <source>
        <dbReference type="Google" id="ProtNLM"/>
    </source>
</evidence>
<dbReference type="SUPFAM" id="SSF57552">
    <property type="entry name" value="Blood coagulation inhibitor (disintegrin)"/>
    <property type="match status" value="1"/>
</dbReference>
<comment type="caution">
    <text evidence="2">Lacks conserved residue(s) required for the propagation of feature annotation.</text>
</comment>
<keyword evidence="2" id="KW-0862">Zinc</keyword>
<organism evidence="7 8">
    <name type="scientific">Smittium megazygosporum</name>
    <dbReference type="NCBI Taxonomy" id="133381"/>
    <lineage>
        <taxon>Eukaryota</taxon>
        <taxon>Fungi</taxon>
        <taxon>Fungi incertae sedis</taxon>
        <taxon>Zoopagomycota</taxon>
        <taxon>Kickxellomycotina</taxon>
        <taxon>Harpellomycetes</taxon>
        <taxon>Harpellales</taxon>
        <taxon>Legeriomycetaceae</taxon>
        <taxon>Smittium</taxon>
    </lineage>
</organism>
<feature type="active site" evidence="2">
    <location>
        <position position="448"/>
    </location>
</feature>
<dbReference type="SUPFAM" id="SSF55486">
    <property type="entry name" value="Metalloproteases ('zincins'), catalytic domain"/>
    <property type="match status" value="1"/>
</dbReference>
<dbReference type="Pfam" id="PF00200">
    <property type="entry name" value="Disintegrin"/>
    <property type="match status" value="1"/>
</dbReference>
<keyword evidence="8" id="KW-1185">Reference proteome</keyword>
<dbReference type="OrthoDB" id="5951731at2759"/>
<dbReference type="InterPro" id="IPR002870">
    <property type="entry name" value="Peptidase_M12B_N"/>
</dbReference>
<dbReference type="InterPro" id="IPR001590">
    <property type="entry name" value="Peptidase_M12B"/>
</dbReference>
<dbReference type="PANTHER" id="PTHR11905">
    <property type="entry name" value="ADAM A DISINTEGRIN AND METALLOPROTEASE DOMAIN"/>
    <property type="match status" value="1"/>
</dbReference>
<dbReference type="InterPro" id="IPR036436">
    <property type="entry name" value="Disintegrin_dom_sf"/>
</dbReference>
<feature type="binding site" evidence="2">
    <location>
        <position position="451"/>
    </location>
    <ligand>
        <name>Zn(2+)</name>
        <dbReference type="ChEBI" id="CHEBI:29105"/>
        <note>catalytic</note>
    </ligand>
</feature>
<accession>A0A2T9Z4Z1</accession>
<feature type="domain" description="Peptidase M12B" evidence="6">
    <location>
        <begin position="295"/>
        <end position="522"/>
    </location>
</feature>
<dbReference type="GO" id="GO:0046872">
    <property type="term" value="F:metal ion binding"/>
    <property type="evidence" value="ECO:0007669"/>
    <property type="project" value="UniProtKB-KW"/>
</dbReference>
<keyword evidence="1" id="KW-1015">Disulfide bond</keyword>
<dbReference type="GO" id="GO:0004222">
    <property type="term" value="F:metalloendopeptidase activity"/>
    <property type="evidence" value="ECO:0007669"/>
    <property type="project" value="InterPro"/>
</dbReference>
<dbReference type="PROSITE" id="PS50215">
    <property type="entry name" value="ADAM_MEPRO"/>
    <property type="match status" value="1"/>
</dbReference>
<keyword evidence="3" id="KW-0472">Membrane</keyword>